<dbReference type="Gene3D" id="1.10.150.130">
    <property type="match status" value="1"/>
</dbReference>
<name>A0A4D7CRB8_9ENTE</name>
<dbReference type="CDD" id="cd01189">
    <property type="entry name" value="INT_ICEBs1_C_like"/>
    <property type="match status" value="1"/>
</dbReference>
<dbReference type="GO" id="GO:0006310">
    <property type="term" value="P:DNA recombination"/>
    <property type="evidence" value="ECO:0007669"/>
    <property type="project" value="UniProtKB-KW"/>
</dbReference>
<dbReference type="PANTHER" id="PTHR30629:SF2">
    <property type="entry name" value="PROPHAGE INTEGRASE INTS-RELATED"/>
    <property type="match status" value="1"/>
</dbReference>
<evidence type="ECO:0000313" key="5">
    <source>
        <dbReference type="EMBL" id="QCI85543.1"/>
    </source>
</evidence>
<dbReference type="InterPro" id="IPR011010">
    <property type="entry name" value="DNA_brk_join_enz"/>
</dbReference>
<evidence type="ECO:0000256" key="1">
    <source>
        <dbReference type="ARBA" id="ARBA00008857"/>
    </source>
</evidence>
<keyword evidence="3" id="KW-0238">DNA-binding</keyword>
<proteinExistence type="inferred from homology"/>
<dbReference type="PROSITE" id="PS51898">
    <property type="entry name" value="TYR_RECOMBINASE"/>
    <property type="match status" value="1"/>
</dbReference>
<keyword evidence="4" id="KW-0233">DNA recombination</keyword>
<accession>A0A4D7CRB8</accession>
<comment type="similarity">
    <text evidence="1">Belongs to the 'phage' integrase family.</text>
</comment>
<dbReference type="InterPro" id="IPR050808">
    <property type="entry name" value="Phage_Integrase"/>
</dbReference>
<reference evidence="5 6" key="1">
    <citation type="submission" date="2019-04" db="EMBL/GenBank/DDBJ databases">
        <title>Vagococcus sp. nov., isolated from faeces of yaks (Bos grunniens).</title>
        <authorList>
            <person name="Ge Y."/>
        </authorList>
    </citation>
    <scope>NUCLEOTIDE SEQUENCE [LARGE SCALE GENOMIC DNA]</scope>
    <source>
        <strain evidence="5 6">MN-17</strain>
    </source>
</reference>
<dbReference type="InterPro" id="IPR002104">
    <property type="entry name" value="Integrase_catalytic"/>
</dbReference>
<dbReference type="OrthoDB" id="283809at2"/>
<evidence type="ECO:0000313" key="6">
    <source>
        <dbReference type="Proteomes" id="UP000298615"/>
    </source>
</evidence>
<dbReference type="KEGG" id="vao:FA707_00525"/>
<dbReference type="AlphaFoldDB" id="A0A4D7CRB8"/>
<dbReference type="InterPro" id="IPR013762">
    <property type="entry name" value="Integrase-like_cat_sf"/>
</dbReference>
<dbReference type="Pfam" id="PF00589">
    <property type="entry name" value="Phage_integrase"/>
    <property type="match status" value="1"/>
</dbReference>
<dbReference type="PANTHER" id="PTHR30629">
    <property type="entry name" value="PROPHAGE INTEGRASE"/>
    <property type="match status" value="1"/>
</dbReference>
<dbReference type="InterPro" id="IPR010998">
    <property type="entry name" value="Integrase_recombinase_N"/>
</dbReference>
<keyword evidence="2" id="KW-0229">DNA integration</keyword>
<protein>
    <submittedName>
        <fullName evidence="5">Site-specific integrase</fullName>
    </submittedName>
</protein>
<dbReference type="Proteomes" id="UP000298615">
    <property type="component" value="Chromosome"/>
</dbReference>
<dbReference type="Gene3D" id="1.10.443.10">
    <property type="entry name" value="Intergrase catalytic core"/>
    <property type="match status" value="1"/>
</dbReference>
<sequence>MAITKNKSGTYRVEVYYPKEVQEITGVKGRYKKTFKTLREAKEDEKKILEKIQRVIQEKNSRALEIKGNIKFKKFYEEIWLDMYKSGSTGRTRQIPSNVTVQNTKDIFRIHILPMFGDYSINWLNENKEFVLRQLTALSQTYANIKIVKGYVNQVFEMAELLDYIEYNRIEKVIRYVSAPKKQKLKEERELVGESMTARELIEWLDVVNNEYNEGILSMQDYVLFMLTLNIGDRKSESYALQWKHIDFENGYILLTQNLSKVGNLKSTKGKKNTKIAIPSFLIELLKEWKEYQKIELKQIDIKQTKEQFLFTYVNGKGEINVPVHIDYLNYRLNSIRRRNPDLVKLNPHKLRHTYSTLAREGGASMSEISEALTHSDTKITETYVNTPNIVKLSMYEKFEGRLNEERRK</sequence>
<dbReference type="EMBL" id="CP039712">
    <property type="protein sequence ID" value="QCI85543.1"/>
    <property type="molecule type" value="Genomic_DNA"/>
</dbReference>
<keyword evidence="6" id="KW-1185">Reference proteome</keyword>
<evidence type="ECO:0000256" key="4">
    <source>
        <dbReference type="ARBA" id="ARBA00023172"/>
    </source>
</evidence>
<evidence type="ECO:0000256" key="2">
    <source>
        <dbReference type="ARBA" id="ARBA00022908"/>
    </source>
</evidence>
<evidence type="ECO:0000256" key="3">
    <source>
        <dbReference type="ARBA" id="ARBA00023125"/>
    </source>
</evidence>
<dbReference type="GO" id="GO:0003677">
    <property type="term" value="F:DNA binding"/>
    <property type="evidence" value="ECO:0007669"/>
    <property type="project" value="UniProtKB-KW"/>
</dbReference>
<dbReference type="RefSeq" id="WP_136952389.1">
    <property type="nucleotide sequence ID" value="NZ_CP039712.1"/>
</dbReference>
<gene>
    <name evidence="5" type="ORF">FA707_00525</name>
</gene>
<dbReference type="GO" id="GO:0015074">
    <property type="term" value="P:DNA integration"/>
    <property type="evidence" value="ECO:0007669"/>
    <property type="project" value="UniProtKB-KW"/>
</dbReference>
<organism evidence="5 6">
    <name type="scientific">Vagococcus zengguangii</name>
    <dbReference type="NCBI Taxonomy" id="2571750"/>
    <lineage>
        <taxon>Bacteria</taxon>
        <taxon>Bacillati</taxon>
        <taxon>Bacillota</taxon>
        <taxon>Bacilli</taxon>
        <taxon>Lactobacillales</taxon>
        <taxon>Enterococcaceae</taxon>
        <taxon>Vagococcus</taxon>
    </lineage>
</organism>
<dbReference type="SUPFAM" id="SSF56349">
    <property type="entry name" value="DNA breaking-rejoining enzymes"/>
    <property type="match status" value="1"/>
</dbReference>